<evidence type="ECO:0000256" key="1">
    <source>
        <dbReference type="SAM" id="Phobius"/>
    </source>
</evidence>
<reference evidence="2 3" key="1">
    <citation type="submission" date="2016-04" db="EMBL/GenBank/DDBJ databases">
        <title>The genome of Intoshia linei affirms orthonectids as highly simplified spiralians.</title>
        <authorList>
            <person name="Mikhailov K.V."/>
            <person name="Slusarev G.S."/>
            <person name="Nikitin M.A."/>
            <person name="Logacheva M.D."/>
            <person name="Penin A."/>
            <person name="Aleoshin V."/>
            <person name="Panchin Y.V."/>
        </authorList>
    </citation>
    <scope>NUCLEOTIDE SEQUENCE [LARGE SCALE GENOMIC DNA]</scope>
    <source>
        <strain evidence="2">Intl2013</strain>
        <tissue evidence="2">Whole animal</tissue>
    </source>
</reference>
<dbReference type="Proteomes" id="UP000078046">
    <property type="component" value="Unassembled WGS sequence"/>
</dbReference>
<comment type="caution">
    <text evidence="2">The sequence shown here is derived from an EMBL/GenBank/DDBJ whole genome shotgun (WGS) entry which is preliminary data.</text>
</comment>
<keyword evidence="3" id="KW-1185">Reference proteome</keyword>
<evidence type="ECO:0008006" key="4">
    <source>
        <dbReference type="Google" id="ProtNLM"/>
    </source>
</evidence>
<keyword evidence="1" id="KW-0812">Transmembrane</keyword>
<dbReference type="EMBL" id="LWCA01000753">
    <property type="protein sequence ID" value="OAF67063.1"/>
    <property type="molecule type" value="Genomic_DNA"/>
</dbReference>
<sequence length="196" mass="23001">MNMLNTLPDKDDNVIELQDDKAQQVTKIKFSSDNKRQISRLFLKICIIFLSIATLVLIFITLNLNYTNSQKLKFYFESQPIDIRDENVVKYLSINVTNEFPLHTNCTAIHYSDNVNVLHLMDQGKEPDKRCTVTVDKFWLFDYEQVKLEKLYFVADRRVNGSDHSINGQIYAAEMQALFKRKNDKNSFYKLCILIQ</sequence>
<feature type="transmembrane region" description="Helical" evidence="1">
    <location>
        <begin position="41"/>
        <end position="62"/>
    </location>
</feature>
<keyword evidence="1" id="KW-1133">Transmembrane helix</keyword>
<dbReference type="Gene3D" id="3.10.200.10">
    <property type="entry name" value="Alpha carbonic anhydrase"/>
    <property type="match status" value="1"/>
</dbReference>
<proteinExistence type="predicted"/>
<keyword evidence="1" id="KW-0472">Membrane</keyword>
<feature type="non-terminal residue" evidence="2">
    <location>
        <position position="196"/>
    </location>
</feature>
<organism evidence="2 3">
    <name type="scientific">Intoshia linei</name>
    <dbReference type="NCBI Taxonomy" id="1819745"/>
    <lineage>
        <taxon>Eukaryota</taxon>
        <taxon>Metazoa</taxon>
        <taxon>Spiralia</taxon>
        <taxon>Lophotrochozoa</taxon>
        <taxon>Mesozoa</taxon>
        <taxon>Orthonectida</taxon>
        <taxon>Rhopaluridae</taxon>
        <taxon>Intoshia</taxon>
    </lineage>
</organism>
<name>A0A177B0B5_9BILA</name>
<evidence type="ECO:0000313" key="2">
    <source>
        <dbReference type="EMBL" id="OAF67063.1"/>
    </source>
</evidence>
<dbReference type="InterPro" id="IPR036398">
    <property type="entry name" value="CA_dom_sf"/>
</dbReference>
<dbReference type="SUPFAM" id="SSF51069">
    <property type="entry name" value="Carbonic anhydrase"/>
    <property type="match status" value="1"/>
</dbReference>
<dbReference type="AlphaFoldDB" id="A0A177B0B5"/>
<accession>A0A177B0B5</accession>
<evidence type="ECO:0000313" key="3">
    <source>
        <dbReference type="Proteomes" id="UP000078046"/>
    </source>
</evidence>
<protein>
    <recommendedName>
        <fullName evidence="4">Transmembrane protein</fullName>
    </recommendedName>
</protein>
<gene>
    <name evidence="2" type="ORF">A3Q56_05205</name>
</gene>